<evidence type="ECO:0000259" key="1">
    <source>
        <dbReference type="PROSITE" id="PS51340"/>
    </source>
</evidence>
<protein>
    <recommendedName>
        <fullName evidence="1">MOSC domain-containing protein</fullName>
    </recommendedName>
</protein>
<dbReference type="InterPro" id="IPR011037">
    <property type="entry name" value="Pyrv_Knase-like_insert_dom_sf"/>
</dbReference>
<dbReference type="PROSITE" id="PS51340">
    <property type="entry name" value="MOSC"/>
    <property type="match status" value="1"/>
</dbReference>
<accession>A0ABM9C429</accession>
<sequence length="254" mass="28896">MIKWLRARNLRVMEEQPVQVTIGKISEINRYPIKSFAGERLTSCQIEAYGMLGDRFGAFYDESKSGWWRYVTARNMPNMLTYQASYLNGDIHITAADGRTFGWDDALLKEMQTQTKIPLTMSRLKEQHPEHPQLLSVDGASILLITDASLRKLESLHGKDLDQRRFRGNFVVALDEHACSEGEWIGRQIAIGEVQLQVDSFCDRCMMITIDPDTLDKDPSVLKQVNEGFDLQFGVYASVVQTGQIRLGDTVKFL</sequence>
<dbReference type="InterPro" id="IPR052716">
    <property type="entry name" value="MOSC_domain"/>
</dbReference>
<dbReference type="Pfam" id="PF03476">
    <property type="entry name" value="MOSC_N"/>
    <property type="match status" value="1"/>
</dbReference>
<organism evidence="2 3">
    <name type="scientific">Paenibacillus allorhizoplanae</name>
    <dbReference type="NCBI Taxonomy" id="2905648"/>
    <lineage>
        <taxon>Bacteria</taxon>
        <taxon>Bacillati</taxon>
        <taxon>Bacillota</taxon>
        <taxon>Bacilli</taxon>
        <taxon>Bacillales</taxon>
        <taxon>Paenibacillaceae</taxon>
        <taxon>Paenibacillus</taxon>
    </lineage>
</organism>
<gene>
    <name evidence="2" type="primary">ycbX</name>
    <name evidence="2" type="ORF">PAECIP111891_01889</name>
</gene>
<dbReference type="InterPro" id="IPR005302">
    <property type="entry name" value="MoCF_Sase_C"/>
</dbReference>
<evidence type="ECO:0000313" key="3">
    <source>
        <dbReference type="Proteomes" id="UP000838821"/>
    </source>
</evidence>
<feature type="domain" description="MOSC" evidence="1">
    <location>
        <begin position="69"/>
        <end position="254"/>
    </location>
</feature>
<comment type="caution">
    <text evidence="2">The sequence shown here is derived from an EMBL/GenBank/DDBJ whole genome shotgun (WGS) entry which is preliminary data.</text>
</comment>
<dbReference type="EMBL" id="CAKMMW010000004">
    <property type="protein sequence ID" value="CAH1202022.1"/>
    <property type="molecule type" value="Genomic_DNA"/>
</dbReference>
<dbReference type="Pfam" id="PF03473">
    <property type="entry name" value="MOSC"/>
    <property type="match status" value="1"/>
</dbReference>
<name>A0ABM9C429_9BACL</name>
<dbReference type="PANTHER" id="PTHR36930:SF1">
    <property type="entry name" value="MOSC DOMAIN-CONTAINING PROTEIN"/>
    <property type="match status" value="1"/>
</dbReference>
<dbReference type="Gene3D" id="2.40.33.20">
    <property type="entry name" value="PK beta-barrel domain-like"/>
    <property type="match status" value="1"/>
</dbReference>
<keyword evidence="3" id="KW-1185">Reference proteome</keyword>
<proteinExistence type="predicted"/>
<dbReference type="Proteomes" id="UP000838821">
    <property type="component" value="Unassembled WGS sequence"/>
</dbReference>
<evidence type="ECO:0000313" key="2">
    <source>
        <dbReference type="EMBL" id="CAH1202022.1"/>
    </source>
</evidence>
<dbReference type="RefSeq" id="WP_236286560.1">
    <property type="nucleotide sequence ID" value="NZ_CAKMMW010000004.1"/>
</dbReference>
<dbReference type="PANTHER" id="PTHR36930">
    <property type="entry name" value="METAL-SULFUR CLUSTER BIOSYNTHESIS PROTEINS YUAD-RELATED"/>
    <property type="match status" value="1"/>
</dbReference>
<reference evidence="2" key="1">
    <citation type="submission" date="2022-01" db="EMBL/GenBank/DDBJ databases">
        <authorList>
            <person name="Criscuolo A."/>
        </authorList>
    </citation>
    <scope>NUCLEOTIDE SEQUENCE</scope>
    <source>
        <strain evidence="2">CIP111891</strain>
    </source>
</reference>
<dbReference type="InterPro" id="IPR005303">
    <property type="entry name" value="MOCOS_middle"/>
</dbReference>
<dbReference type="SUPFAM" id="SSF50800">
    <property type="entry name" value="PK beta-barrel domain-like"/>
    <property type="match status" value="1"/>
</dbReference>